<dbReference type="Proteomes" id="UP000317942">
    <property type="component" value="Unassembled WGS sequence"/>
</dbReference>
<name>A0A508BIR6_9ACTO</name>
<dbReference type="InterPro" id="IPR036614">
    <property type="entry name" value="RusA-like_sf"/>
</dbReference>
<dbReference type="GO" id="GO:0000287">
    <property type="term" value="F:magnesium ion binding"/>
    <property type="evidence" value="ECO:0007669"/>
    <property type="project" value="InterPro"/>
</dbReference>
<reference evidence="1 2" key="1">
    <citation type="submission" date="2019-06" db="EMBL/GenBank/DDBJ databases">
        <title>Draft genome sequence of Actinomyces oris CCUG 34288T.</title>
        <authorList>
            <person name="Salva-Serra F."/>
            <person name="Cardew S."/>
            <person name="Moore E."/>
        </authorList>
    </citation>
    <scope>NUCLEOTIDE SEQUENCE [LARGE SCALE GENOMIC DNA]</scope>
    <source>
        <strain evidence="1 2">CCUG 34288</strain>
    </source>
</reference>
<dbReference type="RefSeq" id="WP_141406497.1">
    <property type="nucleotide sequence ID" value="NZ_CAMIKZ010000101.1"/>
</dbReference>
<gene>
    <name evidence="1" type="ORF">FK267_04925</name>
</gene>
<comment type="caution">
    <text evidence="1">The sequence shown here is derived from an EMBL/GenBank/DDBJ whole genome shotgun (WGS) entry which is preliminary data.</text>
</comment>
<dbReference type="GO" id="GO:0006310">
    <property type="term" value="P:DNA recombination"/>
    <property type="evidence" value="ECO:0007669"/>
    <property type="project" value="InterPro"/>
</dbReference>
<dbReference type="EMBL" id="VICC01000004">
    <property type="protein sequence ID" value="TQD61749.1"/>
    <property type="molecule type" value="Genomic_DNA"/>
</dbReference>
<accession>A0A508BIR6</accession>
<proteinExistence type="predicted"/>
<dbReference type="GO" id="GO:0006281">
    <property type="term" value="P:DNA repair"/>
    <property type="evidence" value="ECO:0007669"/>
    <property type="project" value="InterPro"/>
</dbReference>
<sequence length="135" mass="15424">MSPEPTWQAVIRLAASDVLNLNDSRNHWGYTAPKRRLIRKLAEQTARFSHAPSLERARLVVEIAFPDRRRRDPHNYMATVKPIVDGLVDAGVLPDDDAKHLLGPDLRRHPEVTKKRLAQPVYEFHLSLYDRGGLS</sequence>
<protein>
    <submittedName>
        <fullName evidence="1">Uncharacterized protein</fullName>
    </submittedName>
</protein>
<dbReference type="SUPFAM" id="SSF103084">
    <property type="entry name" value="Holliday junction resolvase RusA"/>
    <property type="match status" value="1"/>
</dbReference>
<evidence type="ECO:0000313" key="1">
    <source>
        <dbReference type="EMBL" id="TQD61749.1"/>
    </source>
</evidence>
<dbReference type="AlphaFoldDB" id="A0A508BIR6"/>
<organism evidence="1 2">
    <name type="scientific">Actinomyces oris</name>
    <dbReference type="NCBI Taxonomy" id="544580"/>
    <lineage>
        <taxon>Bacteria</taxon>
        <taxon>Bacillati</taxon>
        <taxon>Actinomycetota</taxon>
        <taxon>Actinomycetes</taxon>
        <taxon>Actinomycetales</taxon>
        <taxon>Actinomycetaceae</taxon>
        <taxon>Actinomyces</taxon>
    </lineage>
</organism>
<dbReference type="Gene3D" id="3.30.1330.70">
    <property type="entry name" value="Holliday junction resolvase RusA"/>
    <property type="match status" value="1"/>
</dbReference>
<evidence type="ECO:0000313" key="2">
    <source>
        <dbReference type="Proteomes" id="UP000317942"/>
    </source>
</evidence>
<dbReference type="GeneID" id="64211713"/>